<evidence type="ECO:0000313" key="6">
    <source>
        <dbReference type="EMBL" id="SMR74663.1"/>
    </source>
</evidence>
<accession>A0ABY1S0P8</accession>
<dbReference type="PANTHER" id="PTHR42988">
    <property type="entry name" value="PHOSPHOHYDROLASE"/>
    <property type="match status" value="1"/>
</dbReference>
<gene>
    <name evidence="6" type="ORF">SAMN04487964_107127</name>
</gene>
<feature type="domain" description="Calcineurin-like phosphoesterase" evidence="5">
    <location>
        <begin position="3"/>
        <end position="194"/>
    </location>
</feature>
<dbReference type="InterPro" id="IPR029052">
    <property type="entry name" value="Metallo-depent_PP-like"/>
</dbReference>
<dbReference type="EMBL" id="FXWV01000007">
    <property type="protein sequence ID" value="SMR74663.1"/>
    <property type="molecule type" value="Genomic_DNA"/>
</dbReference>
<protein>
    <submittedName>
        <fullName evidence="6">Icc protein</fullName>
    </submittedName>
</protein>
<evidence type="ECO:0000256" key="1">
    <source>
        <dbReference type="ARBA" id="ARBA00022723"/>
    </source>
</evidence>
<evidence type="ECO:0000256" key="4">
    <source>
        <dbReference type="ARBA" id="ARBA00025742"/>
    </source>
</evidence>
<dbReference type="SUPFAM" id="SSF56300">
    <property type="entry name" value="Metallo-dependent phosphatases"/>
    <property type="match status" value="1"/>
</dbReference>
<evidence type="ECO:0000256" key="2">
    <source>
        <dbReference type="ARBA" id="ARBA00022801"/>
    </source>
</evidence>
<proteinExistence type="inferred from homology"/>
<dbReference type="InterPro" id="IPR050884">
    <property type="entry name" value="CNP_phosphodiesterase-III"/>
</dbReference>
<evidence type="ECO:0000313" key="7">
    <source>
        <dbReference type="Proteomes" id="UP001159257"/>
    </source>
</evidence>
<organism evidence="6 7">
    <name type="scientific">Marinobacterium sediminicola</name>
    <dbReference type="NCBI Taxonomy" id="518898"/>
    <lineage>
        <taxon>Bacteria</taxon>
        <taxon>Pseudomonadati</taxon>
        <taxon>Pseudomonadota</taxon>
        <taxon>Gammaproteobacteria</taxon>
        <taxon>Oceanospirillales</taxon>
        <taxon>Oceanospirillaceae</taxon>
        <taxon>Marinobacterium</taxon>
    </lineage>
</organism>
<dbReference type="Proteomes" id="UP001159257">
    <property type="component" value="Unassembled WGS sequence"/>
</dbReference>
<dbReference type="Gene3D" id="3.60.21.10">
    <property type="match status" value="1"/>
</dbReference>
<dbReference type="RefSeq" id="WP_239041191.1">
    <property type="nucleotide sequence ID" value="NZ_BAAAEY010000007.1"/>
</dbReference>
<keyword evidence="1" id="KW-0479">Metal-binding</keyword>
<reference evidence="6 7" key="1">
    <citation type="submission" date="2017-05" db="EMBL/GenBank/DDBJ databases">
        <authorList>
            <person name="Varghese N."/>
            <person name="Submissions S."/>
        </authorList>
    </citation>
    <scope>NUCLEOTIDE SEQUENCE [LARGE SCALE GENOMIC DNA]</scope>
    <source>
        <strain evidence="6 7">CGMCC 1.7287</strain>
    </source>
</reference>
<dbReference type="InterPro" id="IPR004843">
    <property type="entry name" value="Calcineurin-like_PHP"/>
</dbReference>
<keyword evidence="3" id="KW-0408">Iron</keyword>
<keyword evidence="7" id="KW-1185">Reference proteome</keyword>
<keyword evidence="2" id="KW-0378">Hydrolase</keyword>
<evidence type="ECO:0000256" key="3">
    <source>
        <dbReference type="ARBA" id="ARBA00023004"/>
    </source>
</evidence>
<name>A0ABY1S0P8_9GAMM</name>
<comment type="caution">
    <text evidence="6">The sequence shown here is derived from an EMBL/GenBank/DDBJ whole genome shotgun (WGS) entry which is preliminary data.</text>
</comment>
<sequence length="268" mass="29479">MRLRLLQLSDCHLQARAGEAFRGRDADCTLAALVAELSRMPAFDHLLLTGDLTHHAGVDAYRRLLSLIAPLAGEPHWLPGNHDEWNAMQAADPERVLGRKQVKLSGDWTLLQLDTTAFPDGRGSGSLSRRELEWLQQTLSLLKDQHVLLALHHNPVATGSRWQDAIRLGNPQVLEVIVEQAPQVKGLICGHLHQAQQLNFAGRPLWSAPSTVVQFAAGCDDFTLESDPSISTPGCRWYELHADGRIDAHLLHLSTTPECTSGEEACPA</sequence>
<dbReference type="Pfam" id="PF00149">
    <property type="entry name" value="Metallophos"/>
    <property type="match status" value="1"/>
</dbReference>
<comment type="similarity">
    <text evidence="4">Belongs to the cyclic nucleotide phosphodiesterase class-III family.</text>
</comment>
<evidence type="ECO:0000259" key="5">
    <source>
        <dbReference type="Pfam" id="PF00149"/>
    </source>
</evidence>
<dbReference type="PANTHER" id="PTHR42988:SF2">
    <property type="entry name" value="CYCLIC NUCLEOTIDE PHOSPHODIESTERASE CBUA0032-RELATED"/>
    <property type="match status" value="1"/>
</dbReference>